<feature type="chain" id="PRO_5045201050" description="PEBP-like protein" evidence="2">
    <location>
        <begin position="18"/>
        <end position="254"/>
    </location>
</feature>
<dbReference type="GeneID" id="92093228"/>
<reference evidence="3 4" key="1">
    <citation type="submission" date="2023-01" db="EMBL/GenBank/DDBJ databases">
        <title>Analysis of 21 Apiospora genomes using comparative genomics revels a genus with tremendous synthesis potential of carbohydrate active enzymes and secondary metabolites.</title>
        <authorList>
            <person name="Sorensen T."/>
        </authorList>
    </citation>
    <scope>NUCLEOTIDE SEQUENCE [LARGE SCALE GENOMIC DNA]</scope>
    <source>
        <strain evidence="3 4">CBS 135458</strain>
    </source>
</reference>
<evidence type="ECO:0000256" key="1">
    <source>
        <dbReference type="SAM" id="MobiDB-lite"/>
    </source>
</evidence>
<dbReference type="InterPro" id="IPR036610">
    <property type="entry name" value="PEBP-like_sf"/>
</dbReference>
<evidence type="ECO:0008006" key="5">
    <source>
        <dbReference type="Google" id="ProtNLM"/>
    </source>
</evidence>
<protein>
    <recommendedName>
        <fullName evidence="5">PEBP-like protein</fullName>
    </recommendedName>
</protein>
<organism evidence="3 4">
    <name type="scientific">Apiospora phragmitis</name>
    <dbReference type="NCBI Taxonomy" id="2905665"/>
    <lineage>
        <taxon>Eukaryota</taxon>
        <taxon>Fungi</taxon>
        <taxon>Dikarya</taxon>
        <taxon>Ascomycota</taxon>
        <taxon>Pezizomycotina</taxon>
        <taxon>Sordariomycetes</taxon>
        <taxon>Xylariomycetidae</taxon>
        <taxon>Amphisphaeriales</taxon>
        <taxon>Apiosporaceae</taxon>
        <taxon>Apiospora</taxon>
    </lineage>
</organism>
<dbReference type="Gene3D" id="3.90.280.10">
    <property type="entry name" value="PEBP-like"/>
    <property type="match status" value="1"/>
</dbReference>
<dbReference type="Pfam" id="PF01161">
    <property type="entry name" value="PBP"/>
    <property type="match status" value="1"/>
</dbReference>
<keyword evidence="2" id="KW-0732">Signal</keyword>
<dbReference type="Proteomes" id="UP001480595">
    <property type="component" value="Unassembled WGS sequence"/>
</dbReference>
<gene>
    <name evidence="3" type="ORF">PG994_008756</name>
</gene>
<evidence type="ECO:0000313" key="3">
    <source>
        <dbReference type="EMBL" id="KAK8058308.1"/>
    </source>
</evidence>
<comment type="caution">
    <text evidence="3">The sequence shown here is derived from an EMBL/GenBank/DDBJ whole genome shotgun (WGS) entry which is preliminary data.</text>
</comment>
<dbReference type="PANTHER" id="PTHR11362">
    <property type="entry name" value="PHOSPHATIDYLETHANOLAMINE-BINDING PROTEIN"/>
    <property type="match status" value="1"/>
</dbReference>
<dbReference type="CDD" id="cd00866">
    <property type="entry name" value="PEBP_euk"/>
    <property type="match status" value="1"/>
</dbReference>
<proteinExistence type="predicted"/>
<feature type="signal peptide" evidence="2">
    <location>
        <begin position="1"/>
        <end position="17"/>
    </location>
</feature>
<keyword evidence="4" id="KW-1185">Reference proteome</keyword>
<dbReference type="InterPro" id="IPR008914">
    <property type="entry name" value="PEBP"/>
</dbReference>
<name>A0ABR1UK94_9PEZI</name>
<accession>A0ABR1UK94</accession>
<dbReference type="PANTHER" id="PTHR11362:SF141">
    <property type="entry name" value="PHOSPHATIDYLETHANOLAMINE-BINDING PROTEIN"/>
    <property type="match status" value="1"/>
</dbReference>
<dbReference type="RefSeq" id="XP_066713754.1">
    <property type="nucleotide sequence ID" value="XM_066860165.1"/>
</dbReference>
<evidence type="ECO:0000313" key="4">
    <source>
        <dbReference type="Proteomes" id="UP001480595"/>
    </source>
</evidence>
<evidence type="ECO:0000256" key="2">
    <source>
        <dbReference type="SAM" id="SignalP"/>
    </source>
</evidence>
<dbReference type="InterPro" id="IPR035810">
    <property type="entry name" value="PEBP_euk"/>
</dbReference>
<feature type="region of interest" description="Disordered" evidence="1">
    <location>
        <begin position="188"/>
        <end position="228"/>
    </location>
</feature>
<dbReference type="SUPFAM" id="SSF49777">
    <property type="entry name" value="PEBP-like"/>
    <property type="match status" value="1"/>
</dbReference>
<sequence length="254" mass="25593">MLYSFVTVLAAATLSLASTPTGFTPATQEALTVTFGKTDGSGGKELTKAATANAPTLSTSKKLEGKSFAVMMIDLDIPTDTAGKTSTLLHWMQTGLTVAASGTGSTLSVPGTVKAAAPYFGPAPPARTPLQHRYTEILVDTSAATPDQLKVLTDAAANRQGFQAEAVLTKAKLQDKVVAGNFFTVSNPGPAADATKGGSKGNSTSTTPGAAKGSGGATNPGKQTGLPVKGEAWSRQASGMLTGIAVVAAVFFAL</sequence>
<dbReference type="EMBL" id="JAQQWL010000009">
    <property type="protein sequence ID" value="KAK8058308.1"/>
    <property type="molecule type" value="Genomic_DNA"/>
</dbReference>